<name>A0A392MP74_9FABA</name>
<gene>
    <name evidence="1" type="ORF">A2U01_0010237</name>
</gene>
<comment type="caution">
    <text evidence="1">The sequence shown here is derived from an EMBL/GenBank/DDBJ whole genome shotgun (WGS) entry which is preliminary data.</text>
</comment>
<evidence type="ECO:0000313" key="2">
    <source>
        <dbReference type="Proteomes" id="UP000265520"/>
    </source>
</evidence>
<sequence>MVTSPLWKSQVWTNGRASHSSGRRIIFAVLAGTLLSKCLGEGGDLFFPLKPSVVFRCVAGKSSLPRPHGGHQMFLVRESEPRSSVGDRSNGLFYEYQANWVL</sequence>
<protein>
    <submittedName>
        <fullName evidence="1">Uncharacterized protein</fullName>
    </submittedName>
</protein>
<dbReference type="EMBL" id="LXQA010015951">
    <property type="protein sequence ID" value="MCH89342.1"/>
    <property type="molecule type" value="Genomic_DNA"/>
</dbReference>
<accession>A0A392MP74</accession>
<dbReference type="AlphaFoldDB" id="A0A392MP74"/>
<evidence type="ECO:0000313" key="1">
    <source>
        <dbReference type="EMBL" id="MCH89342.1"/>
    </source>
</evidence>
<dbReference type="Proteomes" id="UP000265520">
    <property type="component" value="Unassembled WGS sequence"/>
</dbReference>
<organism evidence="1 2">
    <name type="scientific">Trifolium medium</name>
    <dbReference type="NCBI Taxonomy" id="97028"/>
    <lineage>
        <taxon>Eukaryota</taxon>
        <taxon>Viridiplantae</taxon>
        <taxon>Streptophyta</taxon>
        <taxon>Embryophyta</taxon>
        <taxon>Tracheophyta</taxon>
        <taxon>Spermatophyta</taxon>
        <taxon>Magnoliopsida</taxon>
        <taxon>eudicotyledons</taxon>
        <taxon>Gunneridae</taxon>
        <taxon>Pentapetalae</taxon>
        <taxon>rosids</taxon>
        <taxon>fabids</taxon>
        <taxon>Fabales</taxon>
        <taxon>Fabaceae</taxon>
        <taxon>Papilionoideae</taxon>
        <taxon>50 kb inversion clade</taxon>
        <taxon>NPAAA clade</taxon>
        <taxon>Hologalegina</taxon>
        <taxon>IRL clade</taxon>
        <taxon>Trifolieae</taxon>
        <taxon>Trifolium</taxon>
    </lineage>
</organism>
<reference evidence="1 2" key="1">
    <citation type="journal article" date="2018" name="Front. Plant Sci.">
        <title>Red Clover (Trifolium pratense) and Zigzag Clover (T. medium) - A Picture of Genomic Similarities and Differences.</title>
        <authorList>
            <person name="Dluhosova J."/>
            <person name="Istvanek J."/>
            <person name="Nedelnik J."/>
            <person name="Repkova J."/>
        </authorList>
    </citation>
    <scope>NUCLEOTIDE SEQUENCE [LARGE SCALE GENOMIC DNA]</scope>
    <source>
        <strain evidence="2">cv. 10/8</strain>
        <tissue evidence="1">Leaf</tissue>
    </source>
</reference>
<proteinExistence type="predicted"/>
<keyword evidence="2" id="KW-1185">Reference proteome</keyword>
<feature type="non-terminal residue" evidence="1">
    <location>
        <position position="102"/>
    </location>
</feature>